<evidence type="ECO:0000313" key="5">
    <source>
        <dbReference type="EMBL" id="ACN13261.1"/>
    </source>
</evidence>
<feature type="binding site" evidence="4">
    <location>
        <position position="216"/>
    </location>
    <ligand>
        <name>Mn(2+)</name>
        <dbReference type="ChEBI" id="CHEBI:29035"/>
        <label>1</label>
    </ligand>
</feature>
<feature type="binding site" evidence="4">
    <location>
        <position position="136"/>
    </location>
    <ligand>
        <name>Mn(2+)</name>
        <dbReference type="ChEBI" id="CHEBI:29035"/>
        <label>1</label>
    </ligand>
</feature>
<dbReference type="eggNOG" id="COG0010">
    <property type="taxonomic scope" value="Bacteria"/>
</dbReference>
<dbReference type="InterPro" id="IPR006035">
    <property type="entry name" value="Ureohydrolase"/>
</dbReference>
<dbReference type="InterPro" id="IPR023696">
    <property type="entry name" value="Ureohydrolase_dom_sf"/>
</dbReference>
<dbReference type="AlphaFoldDB" id="C0QEE4"/>
<dbReference type="PANTHER" id="PTHR11358:SF26">
    <property type="entry name" value="GUANIDINO ACID HYDROLASE, MITOCHONDRIAL"/>
    <property type="match status" value="1"/>
</dbReference>
<keyword evidence="2 4" id="KW-0479">Metal-binding</keyword>
<reference evidence="5 6" key="1">
    <citation type="journal article" date="2009" name="Environ. Microbiol.">
        <title>Genome sequence of Desulfobacterium autotrophicum HRM2, a marine sulfate reducer oxidizing organic carbon completely to carbon dioxide.</title>
        <authorList>
            <person name="Strittmatter A.W."/>
            <person name="Liesegang H."/>
            <person name="Rabus R."/>
            <person name="Decker I."/>
            <person name="Amann J."/>
            <person name="Andres S."/>
            <person name="Henne A."/>
            <person name="Fricke W.F."/>
            <person name="Martinez-Arias R."/>
            <person name="Bartels D."/>
            <person name="Goesmann A."/>
            <person name="Krause L."/>
            <person name="Puehler A."/>
            <person name="Klenk H.P."/>
            <person name="Richter M."/>
            <person name="Schuler M."/>
            <person name="Gloeckner F.O."/>
            <person name="Meyerdierks A."/>
            <person name="Gottschalk G."/>
            <person name="Amann R."/>
        </authorList>
    </citation>
    <scope>NUCLEOTIDE SEQUENCE [LARGE SCALE GENOMIC DNA]</scope>
    <source>
        <strain evidence="6">ATCC 43914 / DSM 3382 / HRM2</strain>
    </source>
</reference>
<keyword evidence="6" id="KW-1185">Reference proteome</keyword>
<feature type="binding site" evidence="4">
    <location>
        <position position="214"/>
    </location>
    <ligand>
        <name>Mn(2+)</name>
        <dbReference type="ChEBI" id="CHEBI:29035"/>
        <label>1</label>
    </ligand>
</feature>
<dbReference type="EC" id="3.5.3.11" evidence="5"/>
<dbReference type="STRING" id="177437.HRM2_01390"/>
<accession>C0QEE4</accession>
<evidence type="ECO:0000256" key="2">
    <source>
        <dbReference type="ARBA" id="ARBA00022723"/>
    </source>
</evidence>
<feature type="binding site" evidence="4">
    <location>
        <position position="132"/>
    </location>
    <ligand>
        <name>Mn(2+)</name>
        <dbReference type="ChEBI" id="CHEBI:29035"/>
        <label>1</label>
    </ligand>
</feature>
<dbReference type="PIRSF" id="PIRSF036979">
    <property type="entry name" value="Arginase"/>
    <property type="match status" value="1"/>
</dbReference>
<keyword evidence="4" id="KW-0464">Manganese</keyword>
<evidence type="ECO:0000256" key="4">
    <source>
        <dbReference type="PIRSR" id="PIRSR036979-1"/>
    </source>
</evidence>
<dbReference type="HOGENOM" id="CLU_039478_0_2_7"/>
<dbReference type="PANTHER" id="PTHR11358">
    <property type="entry name" value="ARGINASE/AGMATINASE"/>
    <property type="match status" value="1"/>
</dbReference>
<feature type="binding site" evidence="4">
    <location>
        <position position="109"/>
    </location>
    <ligand>
        <name>Mn(2+)</name>
        <dbReference type="ChEBI" id="CHEBI:29035"/>
        <label>1</label>
    </ligand>
</feature>
<dbReference type="EMBL" id="CP001087">
    <property type="protein sequence ID" value="ACN13261.1"/>
    <property type="molecule type" value="Genomic_DNA"/>
</dbReference>
<dbReference type="GO" id="GO:0033389">
    <property type="term" value="P:putrescine biosynthetic process from arginine, via agmatine"/>
    <property type="evidence" value="ECO:0007669"/>
    <property type="project" value="TreeGrafter"/>
</dbReference>
<keyword evidence="3 5" id="KW-0378">Hydrolase</keyword>
<sequence>MSPTKPPGFLASELGETRPESCLFHVIPACYEKSVSYGKGAGQGPLAILDASQQLELYDGSGIPAQRGIFTHPVIDCGGPPEKELEKISGRVKDAMAAGKVPVLLGGEHTVTVGALKALEASEKSVGIVQFDAHADLRDTYEGTGLSHACVMHRALDMGFYIYQIGVRSLSPGEVVLRREREICHLDAAEIADKGIPDTILPDDFPEQVYITFDVDGLDPSVIQATGTPEPGGLFWYDAMEILEKIAAERKIIGFDVVELAPIPGFHTSDFASARLVYNIMGMIDRNTP</sequence>
<feature type="binding site" evidence="4">
    <location>
        <position position="134"/>
    </location>
    <ligand>
        <name>Mn(2+)</name>
        <dbReference type="ChEBI" id="CHEBI:29035"/>
        <label>1</label>
    </ligand>
</feature>
<dbReference type="Gene3D" id="3.40.800.10">
    <property type="entry name" value="Ureohydrolase domain"/>
    <property type="match status" value="1"/>
</dbReference>
<dbReference type="CDD" id="cd11593">
    <property type="entry name" value="Agmatinase-like_2"/>
    <property type="match status" value="1"/>
</dbReference>
<evidence type="ECO:0000256" key="3">
    <source>
        <dbReference type="ARBA" id="ARBA00022801"/>
    </source>
</evidence>
<evidence type="ECO:0000256" key="1">
    <source>
        <dbReference type="ARBA" id="ARBA00009227"/>
    </source>
</evidence>
<dbReference type="RefSeq" id="WP_012662510.1">
    <property type="nucleotide sequence ID" value="NC_012108.1"/>
</dbReference>
<comment type="similarity">
    <text evidence="1">Belongs to the arginase family. Agmatinase subfamily.</text>
</comment>
<dbReference type="Pfam" id="PF00491">
    <property type="entry name" value="Arginase"/>
    <property type="match status" value="1"/>
</dbReference>
<dbReference type="NCBIfam" id="TIGR01230">
    <property type="entry name" value="agmatinase"/>
    <property type="match status" value="1"/>
</dbReference>
<dbReference type="PROSITE" id="PS51409">
    <property type="entry name" value="ARGINASE_2"/>
    <property type="match status" value="1"/>
</dbReference>
<proteinExistence type="inferred from homology"/>
<gene>
    <name evidence="5" type="primary">speB</name>
    <name evidence="5" type="ordered locus">HRM2_01390</name>
</gene>
<dbReference type="GO" id="GO:0046872">
    <property type="term" value="F:metal ion binding"/>
    <property type="evidence" value="ECO:0007669"/>
    <property type="project" value="UniProtKB-KW"/>
</dbReference>
<name>C0QEE4_DESAH</name>
<dbReference type="KEGG" id="dat:HRM2_01390"/>
<dbReference type="SUPFAM" id="SSF52768">
    <property type="entry name" value="Arginase/deacetylase"/>
    <property type="match status" value="1"/>
</dbReference>
<protein>
    <submittedName>
        <fullName evidence="5">SpeB</fullName>
        <ecNumber evidence="5">3.5.3.11</ecNumber>
    </submittedName>
</protein>
<dbReference type="GO" id="GO:0008783">
    <property type="term" value="F:agmatinase activity"/>
    <property type="evidence" value="ECO:0007669"/>
    <property type="project" value="UniProtKB-EC"/>
</dbReference>
<comment type="cofactor">
    <cofactor evidence="4">
        <name>Mn(2+)</name>
        <dbReference type="ChEBI" id="CHEBI:29035"/>
    </cofactor>
    <text evidence="4">Binds 2 manganese ions per subunit.</text>
</comment>
<evidence type="ECO:0000313" key="6">
    <source>
        <dbReference type="Proteomes" id="UP000000442"/>
    </source>
</evidence>
<dbReference type="Proteomes" id="UP000000442">
    <property type="component" value="Chromosome"/>
</dbReference>
<dbReference type="InterPro" id="IPR005925">
    <property type="entry name" value="Agmatinase-rel"/>
</dbReference>
<organism evidence="5 6">
    <name type="scientific">Desulforapulum autotrophicum (strain ATCC 43914 / DSM 3382 / VKM B-1955 / HRM2)</name>
    <name type="common">Desulfobacterium autotrophicum</name>
    <dbReference type="NCBI Taxonomy" id="177437"/>
    <lineage>
        <taxon>Bacteria</taxon>
        <taxon>Pseudomonadati</taxon>
        <taxon>Thermodesulfobacteriota</taxon>
        <taxon>Desulfobacteria</taxon>
        <taxon>Desulfobacterales</taxon>
        <taxon>Desulfobacteraceae</taxon>
        <taxon>Desulforapulum</taxon>
    </lineage>
</organism>
<dbReference type="OrthoDB" id="9789727at2"/>